<evidence type="ECO:0000313" key="3">
    <source>
        <dbReference type="EMBL" id="TDH68990.1"/>
    </source>
</evidence>
<evidence type="ECO:0000313" key="4">
    <source>
        <dbReference type="Proteomes" id="UP000294530"/>
    </source>
</evidence>
<dbReference type="AlphaFoldDB" id="A0A976FLH0"/>
<feature type="region of interest" description="Disordered" evidence="1">
    <location>
        <begin position="219"/>
        <end position="287"/>
    </location>
</feature>
<gene>
    <name evidence="3" type="ORF">CCR75_009832</name>
</gene>
<evidence type="ECO:0000256" key="1">
    <source>
        <dbReference type="SAM" id="MobiDB-lite"/>
    </source>
</evidence>
<feature type="signal peptide" evidence="2">
    <location>
        <begin position="1"/>
        <end position="22"/>
    </location>
</feature>
<dbReference type="EMBL" id="SHOA02000016">
    <property type="protein sequence ID" value="TDH68990.1"/>
    <property type="molecule type" value="Genomic_DNA"/>
</dbReference>
<keyword evidence="2" id="KW-0732">Signal</keyword>
<feature type="compositionally biased region" description="Basic and acidic residues" evidence="1">
    <location>
        <begin position="225"/>
        <end position="238"/>
    </location>
</feature>
<keyword evidence="4" id="KW-1185">Reference proteome</keyword>
<reference evidence="3 4" key="1">
    <citation type="journal article" date="2021" name="Genome Biol.">
        <title>AFLAP: assembly-free linkage analysis pipeline using k-mers from genome sequencing data.</title>
        <authorList>
            <person name="Fletcher K."/>
            <person name="Zhang L."/>
            <person name="Gil J."/>
            <person name="Han R."/>
            <person name="Cavanaugh K."/>
            <person name="Michelmore R."/>
        </authorList>
    </citation>
    <scope>NUCLEOTIDE SEQUENCE [LARGE SCALE GENOMIC DNA]</scope>
    <source>
        <strain evidence="3 4">SF5</strain>
    </source>
</reference>
<feature type="compositionally biased region" description="Polar residues" evidence="1">
    <location>
        <begin position="255"/>
        <end position="270"/>
    </location>
</feature>
<proteinExistence type="predicted"/>
<organism evidence="3 4">
    <name type="scientific">Bremia lactucae</name>
    <name type="common">Lettuce downy mildew</name>
    <dbReference type="NCBI Taxonomy" id="4779"/>
    <lineage>
        <taxon>Eukaryota</taxon>
        <taxon>Sar</taxon>
        <taxon>Stramenopiles</taxon>
        <taxon>Oomycota</taxon>
        <taxon>Peronosporomycetes</taxon>
        <taxon>Peronosporales</taxon>
        <taxon>Peronosporaceae</taxon>
        <taxon>Bremia</taxon>
    </lineage>
</organism>
<dbReference type="RefSeq" id="XP_067818489.1">
    <property type="nucleotide sequence ID" value="XM_067967868.1"/>
</dbReference>
<feature type="chain" id="PRO_5037930197" description="RxLR effector protein" evidence="2">
    <location>
        <begin position="23"/>
        <end position="512"/>
    </location>
</feature>
<accession>A0A976FLH0</accession>
<comment type="caution">
    <text evidence="3">The sequence shown here is derived from an EMBL/GenBank/DDBJ whole genome shotgun (WGS) entry which is preliminary data.</text>
</comment>
<evidence type="ECO:0000256" key="2">
    <source>
        <dbReference type="SAM" id="SignalP"/>
    </source>
</evidence>
<dbReference type="Proteomes" id="UP000294530">
    <property type="component" value="Unassembled WGS sequence"/>
</dbReference>
<evidence type="ECO:0008006" key="5">
    <source>
        <dbReference type="Google" id="ProtNLM"/>
    </source>
</evidence>
<dbReference type="KEGG" id="blac:94353539"/>
<protein>
    <recommendedName>
        <fullName evidence="5">RxLR effector protein</fullName>
    </recommendedName>
</protein>
<sequence>MRRSQELVRVFAAVYLISSVSAKLDERNRKMQRDRSKVVGNERAKGSFRVDNVVEEDTSNQERISEGYFAALAEDVTEQLYHHLPWLKIFNNEDIGQDAIDGMHDANGFTHGTTHDALDYAHDANGFVYGIPRRVNDHTHVSTHGATDFEKDATDSTIAARVEGSSPTVNSDKTTGMAGGFVHENKALSSSGTRLDTSGTNVEVTGKTATTANKLLESTPGSETEVVRVHSPPKEEVGAKTTGMAGGFVNEDKPLSSSGMRLDTSGTNIEGTGKSAITPKELPTEPTPGGATKLALNVPPMVKQDPATEIHKLLDTGKFKYKASLEKIKAEPNAKGTLSFEHLLKLTYVGSADTIGKLADNFQKHSQLFPPGLKDLTLTDIEANEDLGHALKAHVVLFDLNRNAEDPYGVKDLVDRGLIKLNDFEEILTKWRKEDRFYFKQYVAERLRAGLLLNAFDKKIPIDKNSYGGDAFEQPMFKVVLDAQKAIQTKILGGLFVRVSNILGKSTSFGLS</sequence>
<dbReference type="GeneID" id="94353539"/>
<name>A0A976FLH0_BRELC</name>